<accession>A0A951UVD6</accession>
<evidence type="ECO:0000313" key="1">
    <source>
        <dbReference type="EMBL" id="MBW4670752.1"/>
    </source>
</evidence>
<proteinExistence type="predicted"/>
<dbReference type="Proteomes" id="UP000729701">
    <property type="component" value="Unassembled WGS sequence"/>
</dbReference>
<reference evidence="1" key="2">
    <citation type="journal article" date="2022" name="Microbiol. Resour. Announc.">
        <title>Metagenome Sequencing to Explore Phylogenomics of Terrestrial Cyanobacteria.</title>
        <authorList>
            <person name="Ward R.D."/>
            <person name="Stajich J.E."/>
            <person name="Johansen J.R."/>
            <person name="Huntemann M."/>
            <person name="Clum A."/>
            <person name="Foster B."/>
            <person name="Foster B."/>
            <person name="Roux S."/>
            <person name="Palaniappan K."/>
            <person name="Varghese N."/>
            <person name="Mukherjee S."/>
            <person name="Reddy T.B.K."/>
            <person name="Daum C."/>
            <person name="Copeland A."/>
            <person name="Chen I.A."/>
            <person name="Ivanova N.N."/>
            <person name="Kyrpides N.C."/>
            <person name="Shapiro N."/>
            <person name="Eloe-Fadrosh E.A."/>
            <person name="Pietrasiak N."/>
        </authorList>
    </citation>
    <scope>NUCLEOTIDE SEQUENCE</scope>
    <source>
        <strain evidence="1">GSE-NOS-MK-12-04C</strain>
    </source>
</reference>
<organism evidence="1 2">
    <name type="scientific">Cyanomargarita calcarea GSE-NOS-MK-12-04C</name>
    <dbReference type="NCBI Taxonomy" id="2839659"/>
    <lineage>
        <taxon>Bacteria</taxon>
        <taxon>Bacillati</taxon>
        <taxon>Cyanobacteriota</taxon>
        <taxon>Cyanophyceae</taxon>
        <taxon>Nostocales</taxon>
        <taxon>Cyanomargaritaceae</taxon>
        <taxon>Cyanomargarita</taxon>
    </lineage>
</organism>
<sequence length="90" mass="9719">MAPQVCADLLLYLVFGQSQIPEGATVHDLTPNQRVIIKAIADNASTGQEMLYRDGTLNFMGICAVSQSAGSQARDKLVRFLNGQTLEYGS</sequence>
<name>A0A951UVD6_9CYAN</name>
<comment type="caution">
    <text evidence="1">The sequence shown here is derived from an EMBL/GenBank/DDBJ whole genome shotgun (WGS) entry which is preliminary data.</text>
</comment>
<protein>
    <submittedName>
        <fullName evidence="1">Uncharacterized protein</fullName>
    </submittedName>
</protein>
<reference evidence="1" key="1">
    <citation type="submission" date="2021-05" db="EMBL/GenBank/DDBJ databases">
        <authorList>
            <person name="Pietrasiak N."/>
            <person name="Ward R."/>
            <person name="Stajich J.E."/>
            <person name="Kurbessoian T."/>
        </authorList>
    </citation>
    <scope>NUCLEOTIDE SEQUENCE</scope>
    <source>
        <strain evidence="1">GSE-NOS-MK-12-04C</strain>
    </source>
</reference>
<evidence type="ECO:0000313" key="2">
    <source>
        <dbReference type="Proteomes" id="UP000729701"/>
    </source>
</evidence>
<dbReference type="EMBL" id="JAHHGZ010000035">
    <property type="protein sequence ID" value="MBW4670752.1"/>
    <property type="molecule type" value="Genomic_DNA"/>
</dbReference>
<gene>
    <name evidence="1" type="ORF">KME60_25855</name>
</gene>
<dbReference type="AlphaFoldDB" id="A0A951UVD6"/>